<sequence length="270" mass="28837">MDFCMTLTSNPLTARPTTDCAARPLTELRVHTPVGLGFLNQSSGQYQLRPELTSTPPLYALSGGAEWFVDPATGASYVRMPLTGRTPAQLMDTGVTFCVALTCNPLNPLYPVACPEAWFPYNEAGTYERPPPAELIKINKQLITSYDITTVNPNFSPTVYVYSAGYRFSVLQGTVPSAPSCCPVCGGSFMYTDQAGYEDGTVISGGGTYSTCASTVSTTGCVNALTNGCRFSTDYVNQFALKNPQGCFKCTTNAYGWCGTGSPAIYCCAV</sequence>
<organism evidence="1 2">
    <name type="scientific">Edaphochlamys debaryana</name>
    <dbReference type="NCBI Taxonomy" id="47281"/>
    <lineage>
        <taxon>Eukaryota</taxon>
        <taxon>Viridiplantae</taxon>
        <taxon>Chlorophyta</taxon>
        <taxon>core chlorophytes</taxon>
        <taxon>Chlorophyceae</taxon>
        <taxon>CS clade</taxon>
        <taxon>Chlamydomonadales</taxon>
        <taxon>Chlamydomonadales incertae sedis</taxon>
        <taxon>Edaphochlamys</taxon>
    </lineage>
</organism>
<keyword evidence="2" id="KW-1185">Reference proteome</keyword>
<dbReference type="AlphaFoldDB" id="A0A836BX62"/>
<protein>
    <submittedName>
        <fullName evidence="1">Uncharacterized protein</fullName>
    </submittedName>
</protein>
<accession>A0A836BX62</accession>
<comment type="caution">
    <text evidence="1">The sequence shown here is derived from an EMBL/GenBank/DDBJ whole genome shotgun (WGS) entry which is preliminary data.</text>
</comment>
<dbReference type="OrthoDB" id="560350at2759"/>
<evidence type="ECO:0000313" key="2">
    <source>
        <dbReference type="Proteomes" id="UP000612055"/>
    </source>
</evidence>
<name>A0A836BX62_9CHLO</name>
<dbReference type="EMBL" id="JAEHOE010000051">
    <property type="protein sequence ID" value="KAG2491697.1"/>
    <property type="molecule type" value="Genomic_DNA"/>
</dbReference>
<dbReference type="Proteomes" id="UP000612055">
    <property type="component" value="Unassembled WGS sequence"/>
</dbReference>
<reference evidence="1" key="1">
    <citation type="journal article" date="2020" name="bioRxiv">
        <title>Comparative genomics of Chlamydomonas.</title>
        <authorList>
            <person name="Craig R.J."/>
            <person name="Hasan A.R."/>
            <person name="Ness R.W."/>
            <person name="Keightley P.D."/>
        </authorList>
    </citation>
    <scope>NUCLEOTIDE SEQUENCE</scope>
    <source>
        <strain evidence="1">CCAP 11/70</strain>
    </source>
</reference>
<evidence type="ECO:0000313" key="1">
    <source>
        <dbReference type="EMBL" id="KAG2491697.1"/>
    </source>
</evidence>
<proteinExistence type="predicted"/>
<gene>
    <name evidence="1" type="ORF">HYH03_010064</name>
</gene>